<dbReference type="PANTHER" id="PTHR34362">
    <property type="entry name" value="WPP DOMAIN-CONTAINING PROTEIN 1-RELATED"/>
    <property type="match status" value="1"/>
</dbReference>
<name>A0A5J5AGA0_9ASTE</name>
<comment type="subcellular location">
    <subcellularLocation>
        <location evidence="2">Cytoplasm</location>
    </subcellularLocation>
    <subcellularLocation>
        <location evidence="1">Nucleus</location>
    </subcellularLocation>
</comment>
<feature type="compositionally biased region" description="Acidic residues" evidence="5">
    <location>
        <begin position="1"/>
        <end position="20"/>
    </location>
</feature>
<evidence type="ECO:0000256" key="1">
    <source>
        <dbReference type="ARBA" id="ARBA00004123"/>
    </source>
</evidence>
<dbReference type="GO" id="GO:0005634">
    <property type="term" value="C:nucleus"/>
    <property type="evidence" value="ECO:0007669"/>
    <property type="project" value="UniProtKB-SubCell"/>
</dbReference>
<dbReference type="GO" id="GO:0048527">
    <property type="term" value="P:lateral root development"/>
    <property type="evidence" value="ECO:0007669"/>
    <property type="project" value="InterPro"/>
</dbReference>
<dbReference type="GO" id="GO:0000278">
    <property type="term" value="P:mitotic cell cycle"/>
    <property type="evidence" value="ECO:0007669"/>
    <property type="project" value="InterPro"/>
</dbReference>
<feature type="region of interest" description="Disordered" evidence="5">
    <location>
        <begin position="1"/>
        <end position="54"/>
    </location>
</feature>
<keyword evidence="3" id="KW-0963">Cytoplasm</keyword>
<gene>
    <name evidence="7" type="ORF">F0562_035842</name>
</gene>
<dbReference type="InterPro" id="IPR025265">
    <property type="entry name" value="WPP_dom"/>
</dbReference>
<accession>A0A5J5AGA0</accession>
<sequence length="225" mass="24371">MAADDEENSSTPAPEEEEQSPDNGSNRGTQQQQHEIKKPEKMNTSFSIWPPTQPTRDAVINRLIETLSTPSVLSNRYGSMPDDEASAAARRIEDEALSIASATSSTDDDGIEILQVYSKEISKRMLEAVKSRSTSGFAPDSINAPQSPAVGPTTISPEANLNSKLLTAERLLLELLEETAKWIISAPLLACSHPAIVASSVGRRARQWTALNWVPITSTITANTK</sequence>
<keyword evidence="8" id="KW-1185">Reference proteome</keyword>
<keyword evidence="4" id="KW-0539">Nucleus</keyword>
<evidence type="ECO:0000313" key="7">
    <source>
        <dbReference type="EMBL" id="KAA8528487.1"/>
    </source>
</evidence>
<evidence type="ECO:0000256" key="2">
    <source>
        <dbReference type="ARBA" id="ARBA00004496"/>
    </source>
</evidence>
<dbReference type="Pfam" id="PF13943">
    <property type="entry name" value="WPP"/>
    <property type="match status" value="1"/>
</dbReference>
<evidence type="ECO:0000256" key="5">
    <source>
        <dbReference type="SAM" id="MobiDB-lite"/>
    </source>
</evidence>
<dbReference type="EMBL" id="CM018045">
    <property type="protein sequence ID" value="KAA8528487.1"/>
    <property type="molecule type" value="Genomic_DNA"/>
</dbReference>
<dbReference type="Gene3D" id="1.10.246.200">
    <property type="entry name" value="WPP domain"/>
    <property type="match status" value="1"/>
</dbReference>
<evidence type="ECO:0000256" key="4">
    <source>
        <dbReference type="ARBA" id="ARBA00023242"/>
    </source>
</evidence>
<dbReference type="PANTHER" id="PTHR34362:SF1">
    <property type="entry name" value="WPP DOMAIN-CONTAINING PROTEIN 1-RELATED"/>
    <property type="match status" value="1"/>
</dbReference>
<evidence type="ECO:0000313" key="8">
    <source>
        <dbReference type="Proteomes" id="UP000325577"/>
    </source>
</evidence>
<protein>
    <recommendedName>
        <fullName evidence="6">WPP domain-containing protein</fullName>
    </recommendedName>
</protein>
<dbReference type="AlphaFoldDB" id="A0A5J5AGA0"/>
<dbReference type="InterPro" id="IPR038214">
    <property type="entry name" value="WPP_sf"/>
</dbReference>
<organism evidence="7 8">
    <name type="scientific">Nyssa sinensis</name>
    <dbReference type="NCBI Taxonomy" id="561372"/>
    <lineage>
        <taxon>Eukaryota</taxon>
        <taxon>Viridiplantae</taxon>
        <taxon>Streptophyta</taxon>
        <taxon>Embryophyta</taxon>
        <taxon>Tracheophyta</taxon>
        <taxon>Spermatophyta</taxon>
        <taxon>Magnoliopsida</taxon>
        <taxon>eudicotyledons</taxon>
        <taxon>Gunneridae</taxon>
        <taxon>Pentapetalae</taxon>
        <taxon>asterids</taxon>
        <taxon>Cornales</taxon>
        <taxon>Nyssaceae</taxon>
        <taxon>Nyssa</taxon>
    </lineage>
</organism>
<dbReference type="Proteomes" id="UP000325577">
    <property type="component" value="Linkage Group LG21"/>
</dbReference>
<dbReference type="OrthoDB" id="1927559at2759"/>
<reference evidence="7 8" key="1">
    <citation type="submission" date="2019-09" db="EMBL/GenBank/DDBJ databases">
        <title>A chromosome-level genome assembly of the Chinese tupelo Nyssa sinensis.</title>
        <authorList>
            <person name="Yang X."/>
            <person name="Kang M."/>
            <person name="Yang Y."/>
            <person name="Xiong H."/>
            <person name="Wang M."/>
            <person name="Zhang Z."/>
            <person name="Wang Z."/>
            <person name="Wu H."/>
            <person name="Ma T."/>
            <person name="Liu J."/>
            <person name="Xi Z."/>
        </authorList>
    </citation>
    <scope>NUCLEOTIDE SEQUENCE [LARGE SCALE GENOMIC DNA]</scope>
    <source>
        <strain evidence="7">J267</strain>
        <tissue evidence="7">Leaf</tissue>
    </source>
</reference>
<dbReference type="GO" id="GO:0005737">
    <property type="term" value="C:cytoplasm"/>
    <property type="evidence" value="ECO:0007669"/>
    <property type="project" value="UniProtKB-SubCell"/>
</dbReference>
<proteinExistence type="predicted"/>
<evidence type="ECO:0000259" key="6">
    <source>
        <dbReference type="Pfam" id="PF13943"/>
    </source>
</evidence>
<feature type="compositionally biased region" description="Polar residues" evidence="5">
    <location>
        <begin position="21"/>
        <end position="33"/>
    </location>
</feature>
<evidence type="ECO:0000256" key="3">
    <source>
        <dbReference type="ARBA" id="ARBA00022490"/>
    </source>
</evidence>
<dbReference type="InterPro" id="IPR044692">
    <property type="entry name" value="WPP1/2/3"/>
</dbReference>
<feature type="domain" description="WPP" evidence="6">
    <location>
        <begin position="45"/>
        <end position="135"/>
    </location>
</feature>